<proteinExistence type="predicted"/>
<reference evidence="1 2" key="1">
    <citation type="submission" date="2014-04" db="EMBL/GenBank/DDBJ databases">
        <title>Aquimarina sp. 22II-S11-z7 Genome Sequencing.</title>
        <authorList>
            <person name="Lai Q."/>
        </authorList>
    </citation>
    <scope>NUCLEOTIDE SEQUENCE [LARGE SCALE GENOMIC DNA]</scope>
    <source>
        <strain evidence="1 2">22II-S11-z7</strain>
    </source>
</reference>
<dbReference type="EMBL" id="AQRA01000015">
    <property type="protein sequence ID" value="EZH71478.1"/>
    <property type="molecule type" value="Genomic_DNA"/>
</dbReference>
<comment type="caution">
    <text evidence="1">The sequence shown here is derived from an EMBL/GenBank/DDBJ whole genome shotgun (WGS) entry which is preliminary data.</text>
</comment>
<dbReference type="Proteomes" id="UP000023541">
    <property type="component" value="Unassembled WGS sequence"/>
</dbReference>
<dbReference type="PANTHER" id="PTHR31270:SF1">
    <property type="entry name" value="GLUTAMINYL-PEPTIDE CYCLOTRANSFERASE"/>
    <property type="match status" value="1"/>
</dbReference>
<dbReference type="RefSeq" id="WP_034247230.1">
    <property type="nucleotide sequence ID" value="NZ_AQRA01000015.1"/>
</dbReference>
<dbReference type="InterPro" id="IPR011044">
    <property type="entry name" value="Quino_amine_DH_bsu"/>
</dbReference>
<dbReference type="AlphaFoldDB" id="A0A023BP63"/>
<protein>
    <submittedName>
        <fullName evidence="1">Glutamine cyclotransferase</fullName>
    </submittedName>
</protein>
<keyword evidence="2" id="KW-1185">Reference proteome</keyword>
<sequence length="351" mass="39995">MKISNSFVIIILSILSFSCGSNQDKRKKYFSIKTEDNKTKFMLGETIKANIINAQNIKIDSVTFLLDNKKVASKKDFSYEEKIDDEKLGNHILTAQVFYDGNIDTITKKIAFLNNISPKLYSYKIIAEYPHDKEAFTQGLEFFGDTLYESTGKKGMSSLRKLDYKTGKILVKKDIAKEYFAEGITIMNDKIFQLTWTSKEGFIYDLNTLEKTGSFAYSQSKEGWGLCNNGNQIYKSDGTEKIWILDPNTLAEKDYIEVTTNKGVKSRFNELEWVDGKIYANTWQKDGIAIINPNSGALEAVINLSGLRKKVTQHEKLDVLNGIAYNANTKRLFVTGKNWDKLFEIEVIKKP</sequence>
<dbReference type="InterPro" id="IPR015943">
    <property type="entry name" value="WD40/YVTN_repeat-like_dom_sf"/>
</dbReference>
<dbReference type="PANTHER" id="PTHR31270">
    <property type="entry name" value="GLUTAMINYL-PEPTIDE CYCLOTRANSFERASE"/>
    <property type="match status" value="1"/>
</dbReference>
<dbReference type="eggNOG" id="COG3823">
    <property type="taxonomic scope" value="Bacteria"/>
</dbReference>
<dbReference type="GO" id="GO:0016603">
    <property type="term" value="F:glutaminyl-peptide cyclotransferase activity"/>
    <property type="evidence" value="ECO:0007669"/>
    <property type="project" value="InterPro"/>
</dbReference>
<name>A0A023BP63_9FLAO</name>
<dbReference type="PROSITE" id="PS51257">
    <property type="entry name" value="PROKAR_LIPOPROTEIN"/>
    <property type="match status" value="1"/>
</dbReference>
<evidence type="ECO:0000313" key="1">
    <source>
        <dbReference type="EMBL" id="EZH71478.1"/>
    </source>
</evidence>
<gene>
    <name evidence="1" type="ORF">ATO12_07200</name>
</gene>
<evidence type="ECO:0000313" key="2">
    <source>
        <dbReference type="Proteomes" id="UP000023541"/>
    </source>
</evidence>
<dbReference type="SUPFAM" id="SSF50969">
    <property type="entry name" value="YVTN repeat-like/Quinoprotein amine dehydrogenase"/>
    <property type="match status" value="1"/>
</dbReference>
<dbReference type="InterPro" id="IPR007788">
    <property type="entry name" value="QCT"/>
</dbReference>
<dbReference type="Gene3D" id="2.130.10.10">
    <property type="entry name" value="YVTN repeat-like/Quinoprotein amine dehydrogenase"/>
    <property type="match status" value="1"/>
</dbReference>
<accession>A0A023BP63</accession>
<dbReference type="OrthoDB" id="9783700at2"/>
<organism evidence="1 2">
    <name type="scientific">Aquimarina atlantica</name>
    <dbReference type="NCBI Taxonomy" id="1317122"/>
    <lineage>
        <taxon>Bacteria</taxon>
        <taxon>Pseudomonadati</taxon>
        <taxon>Bacteroidota</taxon>
        <taxon>Flavobacteriia</taxon>
        <taxon>Flavobacteriales</taxon>
        <taxon>Flavobacteriaceae</taxon>
        <taxon>Aquimarina</taxon>
    </lineage>
</organism>
<dbReference type="STRING" id="1317122.ATO12_07200"/>
<keyword evidence="1" id="KW-0808">Transferase</keyword>
<dbReference type="Pfam" id="PF05096">
    <property type="entry name" value="Glu_cyclase_2"/>
    <property type="match status" value="1"/>
</dbReference>